<evidence type="ECO:0000256" key="1">
    <source>
        <dbReference type="SAM" id="Phobius"/>
    </source>
</evidence>
<dbReference type="STRING" id="81479.RA876_05410"/>
<dbReference type="AlphaFoldDB" id="A0A1Q8YD82"/>
<keyword evidence="3" id="KW-1185">Reference proteome</keyword>
<keyword evidence="1" id="KW-0472">Membrane</keyword>
<dbReference type="RefSeq" id="WP_075586535.1">
    <property type="nucleotide sequence ID" value="NZ_MSYM01000013.1"/>
</dbReference>
<dbReference type="Proteomes" id="UP000185911">
    <property type="component" value="Unassembled WGS sequence"/>
</dbReference>
<gene>
    <name evidence="2" type="ORF">BLL52_2236</name>
</gene>
<sequence length="262" mass="28216">MKLTLVPARTGAVWVKLGMQTFFKQPLALAGLFFMFMALMSVATMVPLIGLPLAMTLLPAVTLGLMVASREATQGRFPMPLILLTGFRAGPVKLRAMLTLGAIYAVGFLCAMGASYLVDGGGFATMYLGGKAPTAELMENSSFQMAMWTFIGLHLPLSLLFWHAPALVYWQDITPVKAMFFSIVACLRNFWALAVFAALWMGVMVGAVLMLTALSGALNAPTLGSVMLLPALLLVAAMFFTSLFFTYRDSFEAPGDATPTKE</sequence>
<reference evidence="2 3" key="1">
    <citation type="submission" date="2017-01" db="EMBL/GenBank/DDBJ databases">
        <title>Genome sequence of Rhodoferax antarcticus ANT.BR, a psychrophilic purple nonsulfur bacterium from an Antarctic microbial mat.</title>
        <authorList>
            <person name="Baker J."/>
            <person name="Riester C."/>
            <person name="Skinner B."/>
            <person name="Newell A."/>
            <person name="Swingley W."/>
            <person name="Madigan M."/>
            <person name="Jung D."/>
            <person name="Asao M."/>
            <person name="Chen M."/>
            <person name="Loughlin P."/>
            <person name="Pan H."/>
            <person name="Lin S."/>
            <person name="Li N."/>
            <person name="Shaw J."/>
            <person name="Prado M."/>
            <person name="Sherman C."/>
            <person name="Li X."/>
            <person name="Tang J."/>
            <person name="Blankenship R."/>
            <person name="Zhao T."/>
            <person name="Touchman J."/>
            <person name="Sattley M."/>
        </authorList>
    </citation>
    <scope>NUCLEOTIDE SEQUENCE [LARGE SCALE GENOMIC DNA]</scope>
    <source>
        <strain evidence="2 3">ANT.BR</strain>
    </source>
</reference>
<feature type="transmembrane region" description="Helical" evidence="1">
    <location>
        <begin position="146"/>
        <end position="170"/>
    </location>
</feature>
<keyword evidence="1" id="KW-0812">Transmembrane</keyword>
<feature type="transmembrane region" description="Helical" evidence="1">
    <location>
        <begin position="26"/>
        <end position="43"/>
    </location>
</feature>
<keyword evidence="1" id="KW-1133">Transmembrane helix</keyword>
<protein>
    <submittedName>
        <fullName evidence="2">Putative membrane protein</fullName>
    </submittedName>
</protein>
<evidence type="ECO:0000313" key="3">
    <source>
        <dbReference type="Proteomes" id="UP000185911"/>
    </source>
</evidence>
<dbReference type="EMBL" id="MSYM01000013">
    <property type="protein sequence ID" value="OLP06006.1"/>
    <property type="molecule type" value="Genomic_DNA"/>
</dbReference>
<feature type="transmembrane region" description="Helical" evidence="1">
    <location>
        <begin position="49"/>
        <end position="69"/>
    </location>
</feature>
<evidence type="ECO:0000313" key="2">
    <source>
        <dbReference type="EMBL" id="OLP06006.1"/>
    </source>
</evidence>
<feature type="transmembrane region" description="Helical" evidence="1">
    <location>
        <begin position="190"/>
        <end position="214"/>
    </location>
</feature>
<organism evidence="2 3">
    <name type="scientific">Rhodoferax antarcticus ANT.BR</name>
    <dbReference type="NCBI Taxonomy" id="1111071"/>
    <lineage>
        <taxon>Bacteria</taxon>
        <taxon>Pseudomonadati</taxon>
        <taxon>Pseudomonadota</taxon>
        <taxon>Betaproteobacteria</taxon>
        <taxon>Burkholderiales</taxon>
        <taxon>Comamonadaceae</taxon>
        <taxon>Rhodoferax</taxon>
    </lineage>
</organism>
<feature type="transmembrane region" description="Helical" evidence="1">
    <location>
        <begin position="97"/>
        <end position="118"/>
    </location>
</feature>
<proteinExistence type="predicted"/>
<dbReference type="InterPro" id="IPR047798">
    <property type="entry name" value="BPSS1780-like"/>
</dbReference>
<comment type="caution">
    <text evidence="2">The sequence shown here is derived from an EMBL/GenBank/DDBJ whole genome shotgun (WGS) entry which is preliminary data.</text>
</comment>
<name>A0A1Q8YD82_9BURK</name>
<feature type="transmembrane region" description="Helical" evidence="1">
    <location>
        <begin position="226"/>
        <end position="247"/>
    </location>
</feature>
<dbReference type="NCBIfam" id="NF041043">
    <property type="entry name" value="BPSS1780_fam"/>
    <property type="match status" value="1"/>
</dbReference>
<accession>A0A1Q8YD82</accession>